<evidence type="ECO:0000313" key="8">
    <source>
        <dbReference type="Proteomes" id="UP000215158"/>
    </source>
</evidence>
<proteinExistence type="predicted"/>
<keyword evidence="7" id="KW-0614">Plasmid</keyword>
<keyword evidence="4" id="KW-0238">DNA-binding</keyword>
<evidence type="ECO:0000256" key="3">
    <source>
        <dbReference type="ARBA" id="ARBA00023015"/>
    </source>
</evidence>
<evidence type="ECO:0000256" key="4">
    <source>
        <dbReference type="ARBA" id="ARBA00023125"/>
    </source>
</evidence>
<comment type="subcellular location">
    <subcellularLocation>
        <location evidence="1">Cytoplasm</location>
    </subcellularLocation>
</comment>
<dbReference type="PRINTS" id="PR00598">
    <property type="entry name" value="HTHMARR"/>
</dbReference>
<organism evidence="7 8">
    <name type="scientific">Paraburkholderia aromaticivorans</name>
    <dbReference type="NCBI Taxonomy" id="2026199"/>
    <lineage>
        <taxon>Bacteria</taxon>
        <taxon>Pseudomonadati</taxon>
        <taxon>Pseudomonadota</taxon>
        <taxon>Betaproteobacteria</taxon>
        <taxon>Burkholderiales</taxon>
        <taxon>Burkholderiaceae</taxon>
        <taxon>Paraburkholderia</taxon>
    </lineage>
</organism>
<keyword evidence="2" id="KW-0963">Cytoplasm</keyword>
<accession>A0A248VXC3</accession>
<dbReference type="KEGG" id="parb:CJU94_33815"/>
<dbReference type="InterPro" id="IPR036390">
    <property type="entry name" value="WH_DNA-bd_sf"/>
</dbReference>
<dbReference type="GO" id="GO:0003677">
    <property type="term" value="F:DNA binding"/>
    <property type="evidence" value="ECO:0007669"/>
    <property type="project" value="UniProtKB-KW"/>
</dbReference>
<dbReference type="GO" id="GO:0005737">
    <property type="term" value="C:cytoplasm"/>
    <property type="evidence" value="ECO:0007669"/>
    <property type="project" value="UniProtKB-SubCell"/>
</dbReference>
<dbReference type="InterPro" id="IPR039422">
    <property type="entry name" value="MarR/SlyA-like"/>
</dbReference>
<dbReference type="GO" id="GO:0006950">
    <property type="term" value="P:response to stress"/>
    <property type="evidence" value="ECO:0007669"/>
    <property type="project" value="TreeGrafter"/>
</dbReference>
<dbReference type="Proteomes" id="UP000215158">
    <property type="component" value="Plasmid pBN1"/>
</dbReference>
<dbReference type="PANTHER" id="PTHR33164">
    <property type="entry name" value="TRANSCRIPTIONAL REGULATOR, MARR FAMILY"/>
    <property type="match status" value="1"/>
</dbReference>
<dbReference type="RefSeq" id="WP_095423023.1">
    <property type="nucleotide sequence ID" value="NZ_CP022991.1"/>
</dbReference>
<dbReference type="Pfam" id="PF22381">
    <property type="entry name" value="Staph_reg_Sar_Rot"/>
    <property type="match status" value="1"/>
</dbReference>
<dbReference type="InterPro" id="IPR000835">
    <property type="entry name" value="HTH_MarR-typ"/>
</dbReference>
<dbReference type="EMBL" id="CP022991">
    <property type="protein sequence ID" value="ASW03192.1"/>
    <property type="molecule type" value="Genomic_DNA"/>
</dbReference>
<dbReference type="SUPFAM" id="SSF46785">
    <property type="entry name" value="Winged helix' DNA-binding domain"/>
    <property type="match status" value="1"/>
</dbReference>
<dbReference type="InterPro" id="IPR055166">
    <property type="entry name" value="Transc_reg_Sar_Rot_HTH"/>
</dbReference>
<reference evidence="7 8" key="1">
    <citation type="submission" date="2017-08" db="EMBL/GenBank/DDBJ databases">
        <title>Identification and genetic characteristics of simultaneous BTEX- and naphthalene-degrading Paraburkholderia sp. BN5 isolated from petroleum-contaminated soil.</title>
        <authorList>
            <person name="Lee Y."/>
            <person name="Jeon C.O."/>
        </authorList>
    </citation>
    <scope>NUCLEOTIDE SEQUENCE [LARGE SCALE GENOMIC DNA]</scope>
    <source>
        <strain evidence="7 8">BN5</strain>
        <plasmid evidence="7 8">pBN1</plasmid>
    </source>
</reference>
<dbReference type="OrthoDB" id="9806864at2"/>
<dbReference type="GO" id="GO:0003700">
    <property type="term" value="F:DNA-binding transcription factor activity"/>
    <property type="evidence" value="ECO:0007669"/>
    <property type="project" value="InterPro"/>
</dbReference>
<dbReference type="AlphaFoldDB" id="A0A248VXC3"/>
<name>A0A248VXC3_9BURK</name>
<dbReference type="InterPro" id="IPR036388">
    <property type="entry name" value="WH-like_DNA-bd_sf"/>
</dbReference>
<evidence type="ECO:0000313" key="7">
    <source>
        <dbReference type="EMBL" id="ASW03192.1"/>
    </source>
</evidence>
<dbReference type="SMART" id="SM00347">
    <property type="entry name" value="HTH_MARR"/>
    <property type="match status" value="1"/>
</dbReference>
<protein>
    <submittedName>
        <fullName evidence="7">MarR family transcriptional regulator</fullName>
    </submittedName>
</protein>
<gene>
    <name evidence="7" type="ORF">CJU94_33815</name>
</gene>
<evidence type="ECO:0000256" key="2">
    <source>
        <dbReference type="ARBA" id="ARBA00022490"/>
    </source>
</evidence>
<feature type="domain" description="HTH marR-type" evidence="6">
    <location>
        <begin position="17"/>
        <end position="149"/>
    </location>
</feature>
<keyword evidence="8" id="KW-1185">Reference proteome</keyword>
<geneLocation type="plasmid" evidence="7 8">
    <name>pBN1</name>
</geneLocation>
<evidence type="ECO:0000256" key="5">
    <source>
        <dbReference type="ARBA" id="ARBA00023163"/>
    </source>
</evidence>
<dbReference type="Gene3D" id="1.10.10.10">
    <property type="entry name" value="Winged helix-like DNA-binding domain superfamily/Winged helix DNA-binding domain"/>
    <property type="match status" value="1"/>
</dbReference>
<keyword evidence="3" id="KW-0805">Transcription regulation</keyword>
<sequence length="149" mass="16215">MKTSSDNLPGAAEVQLGDEVGFSLYATSLAMTKAYKPLLQPLGLTSPQYIAMQSLWESDEVTVKALSTRLSLDPATITPLLKRLESQGLVSRTRGVTDERLVFVSLTTKGDLLRNNAALIPAAITEATGQSSQVLLRLKRDLDQLRSRL</sequence>
<dbReference type="PANTHER" id="PTHR33164:SF5">
    <property type="entry name" value="ORGANIC HYDROPEROXIDE RESISTANCE TRANSCRIPTIONAL REGULATOR"/>
    <property type="match status" value="1"/>
</dbReference>
<keyword evidence="5" id="KW-0804">Transcription</keyword>
<dbReference type="PROSITE" id="PS50995">
    <property type="entry name" value="HTH_MARR_2"/>
    <property type="match status" value="1"/>
</dbReference>
<evidence type="ECO:0000259" key="6">
    <source>
        <dbReference type="PROSITE" id="PS50995"/>
    </source>
</evidence>
<evidence type="ECO:0000256" key="1">
    <source>
        <dbReference type="ARBA" id="ARBA00004496"/>
    </source>
</evidence>